<dbReference type="PANTHER" id="PTHR46402">
    <property type="entry name" value="SET AND MYND DOMAIN-CONTAINING PROTEIN 5"/>
    <property type="match status" value="1"/>
</dbReference>
<dbReference type="SUPFAM" id="SSF48452">
    <property type="entry name" value="TPR-like"/>
    <property type="match status" value="1"/>
</dbReference>
<dbReference type="EMBL" id="JAPMOS010000043">
    <property type="protein sequence ID" value="KAJ4457603.1"/>
    <property type="molecule type" value="Genomic_DNA"/>
</dbReference>
<dbReference type="Gene3D" id="2.170.270.10">
    <property type="entry name" value="SET domain"/>
    <property type="match status" value="1"/>
</dbReference>
<evidence type="ECO:0000259" key="5">
    <source>
        <dbReference type="PROSITE" id="PS50280"/>
    </source>
</evidence>
<evidence type="ECO:0000256" key="3">
    <source>
        <dbReference type="ARBA" id="ARBA00022691"/>
    </source>
</evidence>
<dbReference type="Pfam" id="PF00856">
    <property type="entry name" value="SET"/>
    <property type="match status" value="1"/>
</dbReference>
<dbReference type="Proteomes" id="UP001141327">
    <property type="component" value="Unassembled WGS sequence"/>
</dbReference>
<keyword evidence="3" id="KW-0949">S-adenosyl-L-methionine</keyword>
<proteinExistence type="predicted"/>
<evidence type="ECO:0000256" key="1">
    <source>
        <dbReference type="ARBA" id="ARBA00022603"/>
    </source>
</evidence>
<accession>A0ABQ8UEB8</accession>
<dbReference type="PANTHER" id="PTHR46402:SF2">
    <property type="entry name" value="HISTONE-LYSINE N-TRIMETHYLTRANSFERASE SMYD5"/>
    <property type="match status" value="1"/>
</dbReference>
<evidence type="ECO:0000313" key="7">
    <source>
        <dbReference type="Proteomes" id="UP001141327"/>
    </source>
</evidence>
<dbReference type="CDD" id="cd20071">
    <property type="entry name" value="SET_SMYD"/>
    <property type="match status" value="1"/>
</dbReference>
<keyword evidence="7" id="KW-1185">Reference proteome</keyword>
<feature type="domain" description="SET" evidence="5">
    <location>
        <begin position="139"/>
        <end position="496"/>
    </location>
</feature>
<dbReference type="InterPro" id="IPR001214">
    <property type="entry name" value="SET_dom"/>
</dbReference>
<feature type="repeat" description="TPR" evidence="4">
    <location>
        <begin position="83"/>
        <end position="116"/>
    </location>
</feature>
<keyword evidence="1" id="KW-0489">Methyltransferase</keyword>
<dbReference type="InterPro" id="IPR011990">
    <property type="entry name" value="TPR-like_helical_dom_sf"/>
</dbReference>
<dbReference type="SUPFAM" id="SSF82199">
    <property type="entry name" value="SET domain"/>
    <property type="match status" value="1"/>
</dbReference>
<organism evidence="6 7">
    <name type="scientific">Paratrimastix pyriformis</name>
    <dbReference type="NCBI Taxonomy" id="342808"/>
    <lineage>
        <taxon>Eukaryota</taxon>
        <taxon>Metamonada</taxon>
        <taxon>Preaxostyla</taxon>
        <taxon>Paratrimastigidae</taxon>
        <taxon>Paratrimastix</taxon>
    </lineage>
</organism>
<name>A0ABQ8UEB8_9EUKA</name>
<dbReference type="Gene3D" id="1.25.40.10">
    <property type="entry name" value="Tetratricopeptide repeat domain"/>
    <property type="match status" value="1"/>
</dbReference>
<evidence type="ECO:0000313" key="6">
    <source>
        <dbReference type="EMBL" id="KAJ4457603.1"/>
    </source>
</evidence>
<dbReference type="SMART" id="SM00028">
    <property type="entry name" value="TPR"/>
    <property type="match status" value="2"/>
</dbReference>
<keyword evidence="4" id="KW-0802">TPR repeat</keyword>
<reference evidence="6" key="1">
    <citation type="journal article" date="2022" name="bioRxiv">
        <title>Genomics of Preaxostyla Flagellates Illuminates Evolutionary Transitions and the Path Towards Mitochondrial Loss.</title>
        <authorList>
            <person name="Novak L.V.F."/>
            <person name="Treitli S.C."/>
            <person name="Pyrih J."/>
            <person name="Halakuc P."/>
            <person name="Pipaliya S.V."/>
            <person name="Vacek V."/>
            <person name="Brzon O."/>
            <person name="Soukal P."/>
            <person name="Eme L."/>
            <person name="Dacks J.B."/>
            <person name="Karnkowska A."/>
            <person name="Elias M."/>
            <person name="Hampl V."/>
        </authorList>
    </citation>
    <scope>NUCLEOTIDE SEQUENCE</scope>
    <source>
        <strain evidence="6">RCP-MX</strain>
    </source>
</reference>
<evidence type="ECO:0000256" key="4">
    <source>
        <dbReference type="PROSITE-ProRule" id="PRU00339"/>
    </source>
</evidence>
<sequence>MSRAAGNAAFKAGEFEAAANAYAAAIEELRNGGLASEVAICLSNKAAALLKLRRFENALSDVEAACAALNYAGESEQLVPLQAKLRIRKGEALSGLQRHEAALVAFQEALSFDPRNAFAATGIAQEEIALFYQPAVRSSPVEVRLIDAAHGRGLFARARINEGDVLFRERPILCLQHRASASRTRCCTHCLRYTGSLEEQMRAAVGPDSPATRLGHPECAISGSAPIECPSCSAVFCCPACRDEAQAYHALLCSREKTGACGTAIRSLEPALKAALQHFLTTAEAPFLLAARILAVIVSRLANGTPFDVAARPFSLLCHRPWTSIIRAQFEGSRAGPPVALAEQPWYREWSGYRDMVAEASRVLGDVFQAQCPALPQHVLTAEYFDELVGAVALNSTAVGVFHPFETYLERVGMVRGSDCAVAEQKKYGDLLAQHGGIPRAEGIGIFLIHSTINHSCAPNAEHAIYRNEPAHQQAVVNLVALRRIEKDDQITISYLSDEEAAAETPERRKMLQDDYGFVCDCSKCTRA</sequence>
<evidence type="ECO:0000256" key="2">
    <source>
        <dbReference type="ARBA" id="ARBA00022679"/>
    </source>
</evidence>
<protein>
    <submittedName>
        <fullName evidence="6">Histone-lysine N-methyltransferase ATXR2</fullName>
    </submittedName>
</protein>
<gene>
    <name evidence="6" type="ORF">PAPYR_6843</name>
</gene>
<dbReference type="InterPro" id="IPR019734">
    <property type="entry name" value="TPR_rpt"/>
</dbReference>
<keyword evidence="2" id="KW-0808">Transferase</keyword>
<dbReference type="PROSITE" id="PS50005">
    <property type="entry name" value="TPR"/>
    <property type="match status" value="1"/>
</dbReference>
<dbReference type="PROSITE" id="PS50280">
    <property type="entry name" value="SET"/>
    <property type="match status" value="1"/>
</dbReference>
<dbReference type="InterPro" id="IPR046341">
    <property type="entry name" value="SET_dom_sf"/>
</dbReference>
<comment type="caution">
    <text evidence="6">The sequence shown here is derived from an EMBL/GenBank/DDBJ whole genome shotgun (WGS) entry which is preliminary data.</text>
</comment>